<dbReference type="PATRIC" id="fig|37916.4.peg.4605"/>
<dbReference type="SUPFAM" id="SSF55469">
    <property type="entry name" value="FMN-dependent nitroreductase-like"/>
    <property type="match status" value="1"/>
</dbReference>
<dbReference type="AlphaFoldDB" id="A0A0J6VP72"/>
<dbReference type="GO" id="GO:0016491">
    <property type="term" value="F:oxidoreductase activity"/>
    <property type="evidence" value="ECO:0007669"/>
    <property type="project" value="UniProtKB-KW"/>
</dbReference>
<protein>
    <submittedName>
        <fullName evidence="5">Albonoursin synthase</fullName>
        <ecNumber evidence="5">1.3.3.13</ecNumber>
    </submittedName>
</protein>
<evidence type="ECO:0000313" key="5">
    <source>
        <dbReference type="EMBL" id="KMO71302.1"/>
    </source>
</evidence>
<keyword evidence="1" id="KW-0285">Flavoprotein</keyword>
<organism evidence="5 6">
    <name type="scientific">Mycolicibacterium chlorophenolicum</name>
    <dbReference type="NCBI Taxonomy" id="37916"/>
    <lineage>
        <taxon>Bacteria</taxon>
        <taxon>Bacillati</taxon>
        <taxon>Actinomycetota</taxon>
        <taxon>Actinomycetes</taxon>
        <taxon>Mycobacteriales</taxon>
        <taxon>Mycobacteriaceae</taxon>
        <taxon>Mycolicibacterium</taxon>
    </lineage>
</organism>
<dbReference type="InterPro" id="IPR050627">
    <property type="entry name" value="Nitroreductase/BluB"/>
</dbReference>
<evidence type="ECO:0000256" key="3">
    <source>
        <dbReference type="ARBA" id="ARBA00023002"/>
    </source>
</evidence>
<dbReference type="STRING" id="37916.MCHLDSM_04617"/>
<name>A0A0J6VP72_9MYCO</name>
<keyword evidence="6" id="KW-1185">Reference proteome</keyword>
<evidence type="ECO:0000313" key="6">
    <source>
        <dbReference type="Proteomes" id="UP000036513"/>
    </source>
</evidence>
<dbReference type="PANTHER" id="PTHR23026:SF90">
    <property type="entry name" value="IODOTYROSINE DEIODINASE 1"/>
    <property type="match status" value="1"/>
</dbReference>
<dbReference type="CDD" id="cd02062">
    <property type="entry name" value="Nitro_FMN_reductase"/>
    <property type="match status" value="1"/>
</dbReference>
<sequence>MPPTIWAVASVVMADAPNSDFPPQALPGVPTAAEALAGLEMPLLEAMMTQRAVRRLLPDPVDDAVVLKCIELALRAPTGSNGQNWEFVVVKDRRVKEKFARRYRQAWLVSGGVRQRIAAATTR</sequence>
<dbReference type="PANTHER" id="PTHR23026">
    <property type="entry name" value="NADPH NITROREDUCTASE"/>
    <property type="match status" value="1"/>
</dbReference>
<proteinExistence type="predicted"/>
<dbReference type="Proteomes" id="UP000036513">
    <property type="component" value="Unassembled WGS sequence"/>
</dbReference>
<gene>
    <name evidence="5" type="primary">albA_2</name>
    <name evidence="5" type="ORF">MCHLDSM_04617</name>
</gene>
<dbReference type="Pfam" id="PF00881">
    <property type="entry name" value="Nitroreductase"/>
    <property type="match status" value="1"/>
</dbReference>
<keyword evidence="2" id="KW-0288">FMN</keyword>
<evidence type="ECO:0000256" key="1">
    <source>
        <dbReference type="ARBA" id="ARBA00022630"/>
    </source>
</evidence>
<dbReference type="EMBL" id="JYNL01000056">
    <property type="protein sequence ID" value="KMO71302.1"/>
    <property type="molecule type" value="Genomic_DNA"/>
</dbReference>
<dbReference type="EC" id="1.3.3.13" evidence="5"/>
<feature type="domain" description="Nitroreductase" evidence="4">
    <location>
        <begin position="50"/>
        <end position="113"/>
    </location>
</feature>
<comment type="caution">
    <text evidence="5">The sequence shown here is derived from an EMBL/GenBank/DDBJ whole genome shotgun (WGS) entry which is preliminary data.</text>
</comment>
<keyword evidence="3 5" id="KW-0560">Oxidoreductase</keyword>
<reference evidence="5 6" key="1">
    <citation type="journal article" date="2015" name="Genome Biol. Evol.">
        <title>Characterization of Three Mycobacterium spp. with Potential Use in Bioremediation by Genome Sequencing and Comparative Genomics.</title>
        <authorList>
            <person name="Das S."/>
            <person name="Pettersson B.M."/>
            <person name="Behra P.R."/>
            <person name="Ramesh M."/>
            <person name="Dasgupta S."/>
            <person name="Bhattacharya A."/>
            <person name="Kirsebom L.A."/>
        </authorList>
    </citation>
    <scope>NUCLEOTIDE SEQUENCE [LARGE SCALE GENOMIC DNA]</scope>
    <source>
        <strain evidence="5 6">DSM 43826</strain>
    </source>
</reference>
<dbReference type="Gene3D" id="3.40.109.10">
    <property type="entry name" value="NADH Oxidase"/>
    <property type="match status" value="1"/>
</dbReference>
<dbReference type="InterPro" id="IPR029479">
    <property type="entry name" value="Nitroreductase"/>
</dbReference>
<evidence type="ECO:0000259" key="4">
    <source>
        <dbReference type="Pfam" id="PF00881"/>
    </source>
</evidence>
<evidence type="ECO:0000256" key="2">
    <source>
        <dbReference type="ARBA" id="ARBA00022643"/>
    </source>
</evidence>
<dbReference type="InterPro" id="IPR000415">
    <property type="entry name" value="Nitroreductase-like"/>
</dbReference>
<accession>A0A0J6VP72</accession>